<evidence type="ECO:0000313" key="7">
    <source>
        <dbReference type="Proteomes" id="UP000331127"/>
    </source>
</evidence>
<feature type="domain" description="Rod shape-determining protein MreC beta-barrel core" evidence="5">
    <location>
        <begin position="104"/>
        <end position="238"/>
    </location>
</feature>
<evidence type="ECO:0000256" key="3">
    <source>
        <dbReference type="ARBA" id="ARBA00022960"/>
    </source>
</evidence>
<keyword evidence="7" id="KW-1185">Reference proteome</keyword>
<comment type="caution">
    <text evidence="6">The sequence shown here is derived from an EMBL/GenBank/DDBJ whole genome shotgun (WGS) entry which is preliminary data.</text>
</comment>
<dbReference type="AlphaFoldDB" id="A0A5M3X1C8"/>
<comment type="similarity">
    <text evidence="1">Belongs to the MreC family.</text>
</comment>
<dbReference type="PANTHER" id="PTHR34138">
    <property type="entry name" value="CELL SHAPE-DETERMINING PROTEIN MREC"/>
    <property type="match status" value="1"/>
</dbReference>
<dbReference type="InterPro" id="IPR042175">
    <property type="entry name" value="Cell/Rod_MreC_2"/>
</dbReference>
<organism evidence="6 7">
    <name type="scientific">Acrocarpospora macrocephala</name>
    <dbReference type="NCBI Taxonomy" id="150177"/>
    <lineage>
        <taxon>Bacteria</taxon>
        <taxon>Bacillati</taxon>
        <taxon>Actinomycetota</taxon>
        <taxon>Actinomycetes</taxon>
        <taxon>Streptosporangiales</taxon>
        <taxon>Streptosporangiaceae</taxon>
        <taxon>Acrocarpospora</taxon>
    </lineage>
</organism>
<gene>
    <name evidence="6" type="ORF">Amac_080730</name>
</gene>
<proteinExistence type="inferred from homology"/>
<evidence type="ECO:0000259" key="5">
    <source>
        <dbReference type="Pfam" id="PF04085"/>
    </source>
</evidence>
<sequence length="240" mass="25238">MRSRPARVLLLLAAVSLLLIALDRWTPLDPLRRAGSLLYGTTASLIAAATRIGDNADRLRALERENAALRADNFTRRQTPAAITLPDRAYRGLPAHAVGFAPGTITIDIGTGDGVTRDLTVLNADGLIGRVTWAGPTTATVSLLTDRASSIGARVPSGEVGTITGHDDLLLLRLLNPQAALTPGDRVTTLGSDNHRPYIPGVPIGEVIRVDPTPGASTQTALVRPYAALTTVDLVTVVLP</sequence>
<dbReference type="InterPro" id="IPR042177">
    <property type="entry name" value="Cell/Rod_1"/>
</dbReference>
<evidence type="ECO:0000256" key="2">
    <source>
        <dbReference type="ARBA" id="ARBA00013855"/>
    </source>
</evidence>
<dbReference type="PANTHER" id="PTHR34138:SF1">
    <property type="entry name" value="CELL SHAPE-DETERMINING PROTEIN MREC"/>
    <property type="match status" value="1"/>
</dbReference>
<name>A0A5M3X1C8_9ACTN</name>
<dbReference type="Pfam" id="PF04085">
    <property type="entry name" value="MreC"/>
    <property type="match status" value="1"/>
</dbReference>
<dbReference type="GO" id="GO:0005886">
    <property type="term" value="C:plasma membrane"/>
    <property type="evidence" value="ECO:0007669"/>
    <property type="project" value="TreeGrafter"/>
</dbReference>
<accession>A0A5M3X1C8</accession>
<dbReference type="OrthoDB" id="5196068at2"/>
<dbReference type="Gene3D" id="2.40.10.340">
    <property type="entry name" value="Rod shape-determining protein MreC, domain 1"/>
    <property type="match status" value="1"/>
</dbReference>
<dbReference type="InterPro" id="IPR007221">
    <property type="entry name" value="MreC"/>
</dbReference>
<evidence type="ECO:0000256" key="4">
    <source>
        <dbReference type="ARBA" id="ARBA00032089"/>
    </source>
</evidence>
<dbReference type="InterPro" id="IPR055342">
    <property type="entry name" value="MreC_beta-barrel_core"/>
</dbReference>
<dbReference type="GO" id="GO:0008360">
    <property type="term" value="P:regulation of cell shape"/>
    <property type="evidence" value="ECO:0007669"/>
    <property type="project" value="UniProtKB-KW"/>
</dbReference>
<dbReference type="Gene3D" id="2.40.10.350">
    <property type="entry name" value="Rod shape-determining protein MreC, domain 2"/>
    <property type="match status" value="1"/>
</dbReference>
<reference evidence="6 7" key="1">
    <citation type="submission" date="2019-10" db="EMBL/GenBank/DDBJ databases">
        <title>Whole genome shotgun sequence of Acrocarpospora macrocephala NBRC 16266.</title>
        <authorList>
            <person name="Ichikawa N."/>
            <person name="Kimura A."/>
            <person name="Kitahashi Y."/>
            <person name="Komaki H."/>
            <person name="Oguchi A."/>
        </authorList>
    </citation>
    <scope>NUCLEOTIDE SEQUENCE [LARGE SCALE GENOMIC DNA]</scope>
    <source>
        <strain evidence="6 7">NBRC 16266</strain>
    </source>
</reference>
<dbReference type="Proteomes" id="UP000331127">
    <property type="component" value="Unassembled WGS sequence"/>
</dbReference>
<evidence type="ECO:0000256" key="1">
    <source>
        <dbReference type="ARBA" id="ARBA00009369"/>
    </source>
</evidence>
<keyword evidence="3" id="KW-0133">Cell shape</keyword>
<dbReference type="EMBL" id="BLAE01000060">
    <property type="protein sequence ID" value="GES14476.1"/>
    <property type="molecule type" value="Genomic_DNA"/>
</dbReference>
<dbReference type="RefSeq" id="WP_155359650.1">
    <property type="nucleotide sequence ID" value="NZ_BAAAHL010000049.1"/>
</dbReference>
<evidence type="ECO:0000313" key="6">
    <source>
        <dbReference type="EMBL" id="GES14476.1"/>
    </source>
</evidence>
<protein>
    <recommendedName>
        <fullName evidence="2">Cell shape-determining protein MreC</fullName>
    </recommendedName>
    <alternativeName>
        <fullName evidence="4">Cell shape protein MreC</fullName>
    </alternativeName>
</protein>